<gene>
    <name evidence="1" type="ORF">KC01_LOCUS22617</name>
</gene>
<evidence type="ECO:0000313" key="1">
    <source>
        <dbReference type="EMBL" id="CAL1593522.1"/>
    </source>
</evidence>
<accession>A0AAV2KU34</accession>
<keyword evidence="2" id="KW-1185">Reference proteome</keyword>
<name>A0AAV2KU34_KNICA</name>
<organism evidence="1 2">
    <name type="scientific">Knipowitschia caucasica</name>
    <name type="common">Caucasian dwarf goby</name>
    <name type="synonym">Pomatoschistus caucasicus</name>
    <dbReference type="NCBI Taxonomy" id="637954"/>
    <lineage>
        <taxon>Eukaryota</taxon>
        <taxon>Metazoa</taxon>
        <taxon>Chordata</taxon>
        <taxon>Craniata</taxon>
        <taxon>Vertebrata</taxon>
        <taxon>Euteleostomi</taxon>
        <taxon>Actinopterygii</taxon>
        <taxon>Neopterygii</taxon>
        <taxon>Teleostei</taxon>
        <taxon>Neoteleostei</taxon>
        <taxon>Acanthomorphata</taxon>
        <taxon>Gobiaria</taxon>
        <taxon>Gobiiformes</taxon>
        <taxon>Gobioidei</taxon>
        <taxon>Gobiidae</taxon>
        <taxon>Gobiinae</taxon>
        <taxon>Knipowitschia</taxon>
    </lineage>
</organism>
<proteinExistence type="predicted"/>
<dbReference type="AlphaFoldDB" id="A0AAV2KU34"/>
<evidence type="ECO:0000313" key="2">
    <source>
        <dbReference type="Proteomes" id="UP001497482"/>
    </source>
</evidence>
<reference evidence="1 2" key="1">
    <citation type="submission" date="2024-04" db="EMBL/GenBank/DDBJ databases">
        <authorList>
            <person name="Waldvogel A.-M."/>
            <person name="Schoenle A."/>
        </authorList>
    </citation>
    <scope>NUCLEOTIDE SEQUENCE [LARGE SCALE GENOMIC DNA]</scope>
</reference>
<sequence length="99" mass="10858">MHWHPQTPTEFLRHKYLPTHTNTYSNTSITSSESPLIHRLTPTHSDSTATASYGTQTPYIRPRTPASGFQHDQHDVSCVSNHPLGCACVWAGAVRGGGC</sequence>
<dbReference type="Proteomes" id="UP001497482">
    <property type="component" value="Chromosome 2"/>
</dbReference>
<dbReference type="EMBL" id="OZ035824">
    <property type="protein sequence ID" value="CAL1593522.1"/>
    <property type="molecule type" value="Genomic_DNA"/>
</dbReference>
<protein>
    <submittedName>
        <fullName evidence="1">Uncharacterized protein</fullName>
    </submittedName>
</protein>